<dbReference type="InterPro" id="IPR007321">
    <property type="entry name" value="Transposase_28"/>
</dbReference>
<dbReference type="PANTHER" id="PTHR33026:SF7">
    <property type="entry name" value="OS03G0100275 PROTEIN"/>
    <property type="match status" value="1"/>
</dbReference>
<feature type="compositionally biased region" description="Basic and acidic residues" evidence="1">
    <location>
        <begin position="540"/>
        <end position="562"/>
    </location>
</feature>
<reference evidence="3" key="1">
    <citation type="submission" date="2023-07" db="EMBL/GenBank/DDBJ databases">
        <title>A chromosome-level genome assembly of Lolium multiflorum.</title>
        <authorList>
            <person name="Chen Y."/>
            <person name="Copetti D."/>
            <person name="Kolliker R."/>
            <person name="Studer B."/>
        </authorList>
    </citation>
    <scope>NUCLEOTIDE SEQUENCE</scope>
    <source>
        <strain evidence="3">02402/16</strain>
        <tissue evidence="3">Leaf</tissue>
    </source>
</reference>
<sequence>MPPRRLIRHNTPESKMASADLGSAEWERSKISAQDINLLKKLGISKKPKALCFPSEESYPTPPMEYRVSFVDHLIRGLSAPIHNFLRGLLFVYRLQLHHLTPNSILHISIFITLCESFLGVQPNWALWKRSFLCRRNGSTNVAYNIGGVCICVRPDVEYFDVKFPDSVQGWRKKWLYIHEENHGSVEDNIPPFDGAEKIYRRRSWDAEATDEEKMATEALMTRIHELQSTRGKELSGIQITAYFLRIRVQPLQACKNPLSKYAGDNDVNRLSVDLSVKDLEKLVRKISSLSKKDDVPSSCRVKPYRATNALPKNHSDLVSLPPLPEGGEVEERAVVTDDNQGAPCPESEPAGSRKSAGSSEKEADSEATTSAHSPPPAVSPRNKRKRTDVEDSGTSKAEEAAPSNRKAAFDPYLDALVSSGDEEETPAMDATARTSTSHTLVVSEVQVEGEKTLPPQQNTDAPTPASPLVPSPKRARVESITEPTLQLGSSSTPLLDDPLIKEFIRFGAQFVGYREYASKAEEKLAEANKRADTLAQKLEQSEEARKKAESDANKARADADKAKADAAGFEELQKRLHDAETALNEHKTAQSAREEAITKRLESQNRRFVRKTSQEYELEDPDNDPLLDALAFLEFHGDEAREGIDQAKEGLSRLYPYFFPKKKEPATFLALTKCFNPPEDLGLKLRQENMKVAVESTIALVADSQQNIDWTKVGDTQEMETTKWQSLIRAVIRPKQIQLQENPWNLCKALFSRILTEPKDKRWRPEGPTPWAAEDRAPGVVPGLSSAPPSDYLLPTKTQGEEKTATEALMTRIHELQSTRGKELSGIQITAYFLRIRVQPLQACKNPLSKYAGDNDVDRLSVDLSVKDLEKLVRKISSLSKKDDVPSSCRVKPYRATNALPKNHPDLVSLPPLPEGGEVEERAVVTDDNQGAPCPESEPAGSRKSAGSSEKEADSEATTSAHSPPPAVSPRNKRKRTDVEDSGTSKAEEAAPSNRKAAFDPYLDALVSSGDEEETPAMDATARTSTSHTLVVSEVQVEGEKTLPPQQNTDAPTPPASPLVPSPKRARVESITEPTLQLGSSSTPLLDDPLIKEFIRSGAQFVGYREYASKAEEKLAEANKRADTLAQKLEQSEEARKKAKTDASKARADADKGKADAAGKTSQEYELEDPDNDPLLDALAFLEFHGDEAREGIDQAKEGLSRLYPYFFPKKKEPTTFLALTKCFNPPEDLGLKLRQENMKVAVESTIALVADSQQNIDWTKVGDTQEMETTKWQSLIRAVIRPKQIQLPGKSLEFMQKALFSQNIDGARRTSQVEARGPHTIGRRGPGGARAALWCGGLGWPPTPSFGLFIAFDLKTQGEKSKSPESLQNAATLRNSVSGASLRFGTPPGRGIGGDHRHHHHRRLSINQPCFPHPCVSNSPAVGQRGW</sequence>
<feature type="compositionally biased region" description="Polar residues" evidence="1">
    <location>
        <begin position="482"/>
        <end position="494"/>
    </location>
</feature>
<gene>
    <name evidence="3" type="ORF">QYE76_001984</name>
</gene>
<dbReference type="EMBL" id="JAUUTY010000005">
    <property type="protein sequence ID" value="KAK1627669.1"/>
    <property type="molecule type" value="Genomic_DNA"/>
</dbReference>
<dbReference type="Pfam" id="PF04195">
    <property type="entry name" value="Transposase_28"/>
    <property type="match status" value="1"/>
</dbReference>
<evidence type="ECO:0000313" key="4">
    <source>
        <dbReference type="Proteomes" id="UP001231189"/>
    </source>
</evidence>
<feature type="region of interest" description="Disordered" evidence="1">
    <location>
        <begin position="307"/>
        <end position="494"/>
    </location>
</feature>
<feature type="compositionally biased region" description="Basic and acidic residues" evidence="1">
    <location>
        <begin position="1131"/>
        <end position="1158"/>
    </location>
</feature>
<feature type="region of interest" description="Disordered" evidence="1">
    <location>
        <begin position="536"/>
        <end position="562"/>
    </location>
</feature>
<feature type="region of interest" description="Disordered" evidence="1">
    <location>
        <begin position="1130"/>
        <end position="1173"/>
    </location>
</feature>
<proteinExistence type="predicted"/>
<feature type="region of interest" description="Disordered" evidence="1">
    <location>
        <begin position="926"/>
        <end position="1085"/>
    </location>
</feature>
<organism evidence="3 4">
    <name type="scientific">Lolium multiflorum</name>
    <name type="common">Italian ryegrass</name>
    <name type="synonym">Lolium perenne subsp. multiflorum</name>
    <dbReference type="NCBI Taxonomy" id="4521"/>
    <lineage>
        <taxon>Eukaryota</taxon>
        <taxon>Viridiplantae</taxon>
        <taxon>Streptophyta</taxon>
        <taxon>Embryophyta</taxon>
        <taxon>Tracheophyta</taxon>
        <taxon>Spermatophyta</taxon>
        <taxon>Magnoliopsida</taxon>
        <taxon>Liliopsida</taxon>
        <taxon>Poales</taxon>
        <taxon>Poaceae</taxon>
        <taxon>BOP clade</taxon>
        <taxon>Pooideae</taxon>
        <taxon>Poodae</taxon>
        <taxon>Poeae</taxon>
        <taxon>Poeae Chloroplast Group 2 (Poeae type)</taxon>
        <taxon>Loliodinae</taxon>
        <taxon>Loliinae</taxon>
        <taxon>Lolium</taxon>
    </lineage>
</organism>
<feature type="compositionally biased region" description="Pro residues" evidence="1">
    <location>
        <begin position="1053"/>
        <end position="1062"/>
    </location>
</feature>
<dbReference type="PANTHER" id="PTHR33026">
    <property type="entry name" value="OS06G0360600 PROTEIN"/>
    <property type="match status" value="1"/>
</dbReference>
<feature type="region of interest" description="Disordered" evidence="1">
    <location>
        <begin position="762"/>
        <end position="781"/>
    </location>
</feature>
<accession>A0AAD8RMD4</accession>
<name>A0AAD8RMD4_LOLMU</name>
<comment type="caution">
    <text evidence="3">The sequence shown here is derived from an EMBL/GenBank/DDBJ whole genome shotgun (WGS) entry which is preliminary data.</text>
</comment>
<evidence type="ECO:0000259" key="2">
    <source>
        <dbReference type="Pfam" id="PF04195"/>
    </source>
</evidence>
<evidence type="ECO:0000313" key="3">
    <source>
        <dbReference type="EMBL" id="KAK1627669.1"/>
    </source>
</evidence>
<keyword evidence="4" id="KW-1185">Reference proteome</keyword>
<protein>
    <recommendedName>
        <fullName evidence="2">Transposase (putative) gypsy type domain-containing protein</fullName>
    </recommendedName>
</protein>
<feature type="region of interest" description="Disordered" evidence="1">
    <location>
        <begin position="897"/>
        <end position="916"/>
    </location>
</feature>
<dbReference type="Proteomes" id="UP001231189">
    <property type="component" value="Unassembled WGS sequence"/>
</dbReference>
<feature type="compositionally biased region" description="Polar residues" evidence="1">
    <location>
        <begin position="1073"/>
        <end position="1085"/>
    </location>
</feature>
<evidence type="ECO:0000256" key="1">
    <source>
        <dbReference type="SAM" id="MobiDB-lite"/>
    </source>
</evidence>
<feature type="domain" description="Transposase (putative) gypsy type" evidence="2">
    <location>
        <begin position="69"/>
        <end position="134"/>
    </location>
</feature>